<dbReference type="InterPro" id="IPR001765">
    <property type="entry name" value="Carbonic_anhydrase"/>
</dbReference>
<organism evidence="2 3">
    <name type="scientific">Jeotgalibacillus haloalkalitolerans</name>
    <dbReference type="NCBI Taxonomy" id="3104292"/>
    <lineage>
        <taxon>Bacteria</taxon>
        <taxon>Bacillati</taxon>
        <taxon>Bacillota</taxon>
        <taxon>Bacilli</taxon>
        <taxon>Bacillales</taxon>
        <taxon>Caryophanaceae</taxon>
        <taxon>Jeotgalibacillus</taxon>
    </lineage>
</organism>
<sequence length="162" mass="18288">MRMLDRVDTKKVLVITDSNPGVDSSLTGITQREQEELLVFNSYGALISQPYGCLMRNVILAIYNEGIRDIYIVAEKAPQQHDGDDLLEKMKEAGVTDQTLNTLNYLDAVQHDVLNWLAGPSDVQEAMRKNKELIMKHPLIPGTVTVRTFLIDPETGEREEIF</sequence>
<proteinExistence type="inferred from homology"/>
<gene>
    <name evidence="2" type="ORF">UFB30_10235</name>
</gene>
<keyword evidence="3" id="KW-1185">Reference proteome</keyword>
<dbReference type="Gene3D" id="3.40.1050.10">
    <property type="entry name" value="Carbonic anhydrase"/>
    <property type="match status" value="1"/>
</dbReference>
<comment type="caution">
    <text evidence="2">The sequence shown here is derived from an EMBL/GenBank/DDBJ whole genome shotgun (WGS) entry which is preliminary data.</text>
</comment>
<dbReference type="SUPFAM" id="SSF53056">
    <property type="entry name" value="beta-carbonic anhydrase, cab"/>
    <property type="match status" value="1"/>
</dbReference>
<dbReference type="PANTHER" id="PTHR43175">
    <property type="entry name" value="CARBONIC ANHYDRASE"/>
    <property type="match status" value="1"/>
</dbReference>
<evidence type="ECO:0008006" key="4">
    <source>
        <dbReference type="Google" id="ProtNLM"/>
    </source>
</evidence>
<dbReference type="Proteomes" id="UP001292084">
    <property type="component" value="Unassembled WGS sequence"/>
</dbReference>
<dbReference type="PANTHER" id="PTHR43175:SF1">
    <property type="entry name" value="CARBONIC ANHYDRASE-LIKE PROTEIN YBCF-RELATED"/>
    <property type="match status" value="1"/>
</dbReference>
<dbReference type="InterPro" id="IPR036874">
    <property type="entry name" value="Carbonic_anhydrase_sf"/>
</dbReference>
<accession>A0ABU5KNE5</accession>
<evidence type="ECO:0000256" key="1">
    <source>
        <dbReference type="ARBA" id="ARBA00006217"/>
    </source>
</evidence>
<evidence type="ECO:0000313" key="3">
    <source>
        <dbReference type="Proteomes" id="UP001292084"/>
    </source>
</evidence>
<evidence type="ECO:0000313" key="2">
    <source>
        <dbReference type="EMBL" id="MDZ5712603.1"/>
    </source>
</evidence>
<reference evidence="2 3" key="1">
    <citation type="submission" date="2023-12" db="EMBL/GenBank/DDBJ databases">
        <title>Jeotgalibacillus haloalkaliphilus sp. nov., a novel salt-tolerant bacteria, isolated from the estuary of the Fenhe River into the Yellow River.</title>
        <authorList>
            <person name="Li Y."/>
        </authorList>
    </citation>
    <scope>NUCLEOTIDE SEQUENCE [LARGE SCALE GENOMIC DNA]</scope>
    <source>
        <strain evidence="2 3">HH7-29</strain>
    </source>
</reference>
<comment type="similarity">
    <text evidence="1">Belongs to the beta-class carbonic anhydrase family.</text>
</comment>
<name>A0ABU5KNE5_9BACL</name>
<protein>
    <recommendedName>
        <fullName evidence="4">Carbonic anhydrase</fullName>
    </recommendedName>
</protein>
<dbReference type="EMBL" id="JAXQNN010000003">
    <property type="protein sequence ID" value="MDZ5712603.1"/>
    <property type="molecule type" value="Genomic_DNA"/>
</dbReference>
<dbReference type="RefSeq" id="WP_322421585.1">
    <property type="nucleotide sequence ID" value="NZ_JAXQNN010000003.1"/>
</dbReference>